<dbReference type="InterPro" id="IPR027417">
    <property type="entry name" value="P-loop_NTPase"/>
</dbReference>
<dbReference type="GO" id="GO:0005524">
    <property type="term" value="F:ATP binding"/>
    <property type="evidence" value="ECO:0007669"/>
    <property type="project" value="UniProtKB-KW"/>
</dbReference>
<evidence type="ECO:0000259" key="10">
    <source>
        <dbReference type="PROSITE" id="PS50893"/>
    </source>
</evidence>
<sequence>MTAAPFAMPGLGSKVPVIHQAEAAECGLACLAMIAAYHGYRVDLSVLRRRFPVSLKGASLTALTDMASELSLVARAVRIELEDLPTLQGPAILHWDMSHFLVLVKATKTHAVLHDPARGRVKLPLETVSRHFTGVALELRPAPDFKKREEVQPVHLNDFWSRIRGLKGSMVQAFILSAFLQVFALVTPLYQQMVVDDAITKQDSDFLLVLALGFGLMGLMNLAVTHLRAHAMLYFSNALGFQMTVNLFRHLLRLPLEFFEKRHVGDITSRFGSLAPVKELFTNGIVSVVLDGLMAVGTLIMAFLYSVELTLMVLGFLAFGFLVDWLTFPIVKRKNEDILNLSAKEDSTFLETIRAARAIKIFGQETARESQWQNRKAETLNAQLSLARFNINLGSATGIVGLGQSILVLYMGAHQVIGGAMTLGMLFAYQSYSGQFSSRINAVIDEVIKLRMLKLHLSRLADIVHTAPEITPDDPAPAMIRRRRLRGDIELNNVSYRYGEHEPWTLKNVALHITAGEMVALVGPSGAGKTTLLKILLGLLSPQEGEVRIDGVQLKTLGPQAYRANLGVVMQDDQLLSGSVADNISFFDPLIDMERLETCARLAALDRDIAAMPMGYNSLVGDMGTTLSGGQRQRLLLARALYRKPRLLFLDEGTANLDGHTERHVAKVVRNLPITRVVIAHRPALITAADRILALTPEGLHEVPVSMPMLEAAE</sequence>
<dbReference type="SUPFAM" id="SSF90123">
    <property type="entry name" value="ABC transporter transmembrane region"/>
    <property type="match status" value="1"/>
</dbReference>
<dbReference type="Gene3D" id="3.40.50.300">
    <property type="entry name" value="P-loop containing nucleotide triphosphate hydrolases"/>
    <property type="match status" value="1"/>
</dbReference>
<dbReference type="PROSITE" id="PS00211">
    <property type="entry name" value="ABC_TRANSPORTER_1"/>
    <property type="match status" value="1"/>
</dbReference>
<dbReference type="Gene3D" id="3.90.70.10">
    <property type="entry name" value="Cysteine proteinases"/>
    <property type="match status" value="1"/>
</dbReference>
<feature type="transmembrane region" description="Helical" evidence="9">
    <location>
        <begin position="206"/>
        <end position="224"/>
    </location>
</feature>
<dbReference type="InterPro" id="IPR033838">
    <property type="entry name" value="CvaB_peptidase"/>
</dbReference>
<protein>
    <submittedName>
        <fullName evidence="13">ATP-binding cassette subfamily B protein RaxB</fullName>
    </submittedName>
</protein>
<dbReference type="CDD" id="cd18567">
    <property type="entry name" value="ABC_6TM_CvaB_RaxB_like"/>
    <property type="match status" value="1"/>
</dbReference>
<dbReference type="CDD" id="cd02419">
    <property type="entry name" value="Peptidase_C39C"/>
    <property type="match status" value="1"/>
</dbReference>
<dbReference type="InterPro" id="IPR003439">
    <property type="entry name" value="ABC_transporter-like_ATP-bd"/>
</dbReference>
<evidence type="ECO:0000256" key="2">
    <source>
        <dbReference type="ARBA" id="ARBA00022448"/>
    </source>
</evidence>
<dbReference type="InterPro" id="IPR003593">
    <property type="entry name" value="AAA+_ATPase"/>
</dbReference>
<dbReference type="PROSITE" id="PS50929">
    <property type="entry name" value="ABC_TM1F"/>
    <property type="match status" value="1"/>
</dbReference>
<dbReference type="Proteomes" id="UP000271227">
    <property type="component" value="Unassembled WGS sequence"/>
</dbReference>
<dbReference type="FunFam" id="3.40.50.300:FF:000299">
    <property type="entry name" value="ABC transporter ATP-binding protein/permease"/>
    <property type="match status" value="1"/>
</dbReference>
<keyword evidence="2" id="KW-0813">Transport</keyword>
<keyword evidence="8 9" id="KW-0472">Membrane</keyword>
<keyword evidence="7 9" id="KW-1133">Transmembrane helix</keyword>
<evidence type="ECO:0000256" key="6">
    <source>
        <dbReference type="ARBA" id="ARBA00022840"/>
    </source>
</evidence>
<name>A0A3M0CKU7_9PROT</name>
<comment type="subcellular location">
    <subcellularLocation>
        <location evidence="1">Cell membrane</location>
        <topology evidence="1">Multi-pass membrane protein</topology>
    </subcellularLocation>
</comment>
<dbReference type="PANTHER" id="PTHR24221:SF606">
    <property type="entry name" value="COLICIN V SECRETION-PROCESSING ATP-BINDING PROTEIN"/>
    <property type="match status" value="1"/>
</dbReference>
<dbReference type="InterPro" id="IPR036640">
    <property type="entry name" value="ABC1_TM_sf"/>
</dbReference>
<feature type="domain" description="ABC transporter" evidence="10">
    <location>
        <begin position="489"/>
        <end position="713"/>
    </location>
</feature>
<feature type="domain" description="Peptidase C39" evidence="12">
    <location>
        <begin position="20"/>
        <end position="139"/>
    </location>
</feature>
<dbReference type="GO" id="GO:0008234">
    <property type="term" value="F:cysteine-type peptidase activity"/>
    <property type="evidence" value="ECO:0007669"/>
    <property type="project" value="InterPro"/>
</dbReference>
<evidence type="ECO:0000313" key="14">
    <source>
        <dbReference type="Proteomes" id="UP000271227"/>
    </source>
</evidence>
<evidence type="ECO:0000259" key="12">
    <source>
        <dbReference type="PROSITE" id="PS50990"/>
    </source>
</evidence>
<dbReference type="PANTHER" id="PTHR24221">
    <property type="entry name" value="ATP-BINDING CASSETTE SUB-FAMILY B"/>
    <property type="match status" value="1"/>
</dbReference>
<accession>A0A3M0CKU7</accession>
<evidence type="ECO:0000256" key="4">
    <source>
        <dbReference type="ARBA" id="ARBA00022692"/>
    </source>
</evidence>
<dbReference type="SMART" id="SM00382">
    <property type="entry name" value="AAA"/>
    <property type="match status" value="1"/>
</dbReference>
<keyword evidence="4 9" id="KW-0812">Transmembrane</keyword>
<keyword evidence="6 13" id="KW-0067">ATP-binding</keyword>
<evidence type="ECO:0000256" key="1">
    <source>
        <dbReference type="ARBA" id="ARBA00004651"/>
    </source>
</evidence>
<feature type="transmembrane region" description="Helical" evidence="9">
    <location>
        <begin position="311"/>
        <end position="331"/>
    </location>
</feature>
<dbReference type="Pfam" id="PF03412">
    <property type="entry name" value="Peptidase_C39"/>
    <property type="match status" value="1"/>
</dbReference>
<keyword evidence="5" id="KW-0547">Nucleotide-binding</keyword>
<evidence type="ECO:0000256" key="9">
    <source>
        <dbReference type="SAM" id="Phobius"/>
    </source>
</evidence>
<dbReference type="RefSeq" id="WP_121938316.1">
    <property type="nucleotide sequence ID" value="NZ_REFR01000010.1"/>
</dbReference>
<dbReference type="GO" id="GO:0006508">
    <property type="term" value="P:proteolysis"/>
    <property type="evidence" value="ECO:0007669"/>
    <property type="project" value="InterPro"/>
</dbReference>
<evidence type="ECO:0000256" key="8">
    <source>
        <dbReference type="ARBA" id="ARBA00023136"/>
    </source>
</evidence>
<dbReference type="InterPro" id="IPR017871">
    <property type="entry name" value="ABC_transporter-like_CS"/>
</dbReference>
<organism evidence="13 14">
    <name type="scientific">Eilatimonas milleporae</name>
    <dbReference type="NCBI Taxonomy" id="911205"/>
    <lineage>
        <taxon>Bacteria</taxon>
        <taxon>Pseudomonadati</taxon>
        <taxon>Pseudomonadota</taxon>
        <taxon>Alphaproteobacteria</taxon>
        <taxon>Kordiimonadales</taxon>
        <taxon>Kordiimonadaceae</taxon>
        <taxon>Eilatimonas</taxon>
    </lineage>
</organism>
<dbReference type="PROSITE" id="PS50893">
    <property type="entry name" value="ABC_TRANSPORTER_2"/>
    <property type="match status" value="1"/>
</dbReference>
<feature type="domain" description="ABC transmembrane type-1" evidence="11">
    <location>
        <begin position="173"/>
        <end position="452"/>
    </location>
</feature>
<dbReference type="AlphaFoldDB" id="A0A3M0CKU7"/>
<dbReference type="EMBL" id="REFR01000010">
    <property type="protein sequence ID" value="RMB09010.1"/>
    <property type="molecule type" value="Genomic_DNA"/>
</dbReference>
<dbReference type="InterPro" id="IPR039421">
    <property type="entry name" value="Type_1_exporter"/>
</dbReference>
<dbReference type="GO" id="GO:0140359">
    <property type="term" value="F:ABC-type transporter activity"/>
    <property type="evidence" value="ECO:0007669"/>
    <property type="project" value="InterPro"/>
</dbReference>
<dbReference type="Pfam" id="PF00005">
    <property type="entry name" value="ABC_tran"/>
    <property type="match status" value="1"/>
</dbReference>
<dbReference type="GO" id="GO:0005886">
    <property type="term" value="C:plasma membrane"/>
    <property type="evidence" value="ECO:0007669"/>
    <property type="project" value="UniProtKB-SubCell"/>
</dbReference>
<reference evidence="13 14" key="1">
    <citation type="submission" date="2018-10" db="EMBL/GenBank/DDBJ databases">
        <title>Genomic Encyclopedia of Archaeal and Bacterial Type Strains, Phase II (KMG-II): from individual species to whole genera.</title>
        <authorList>
            <person name="Goeker M."/>
        </authorList>
    </citation>
    <scope>NUCLEOTIDE SEQUENCE [LARGE SCALE GENOMIC DNA]</scope>
    <source>
        <strain evidence="13 14">DSM 25217</strain>
    </source>
</reference>
<evidence type="ECO:0000313" key="13">
    <source>
        <dbReference type="EMBL" id="RMB09010.1"/>
    </source>
</evidence>
<dbReference type="PROSITE" id="PS50990">
    <property type="entry name" value="PEPTIDASE_C39"/>
    <property type="match status" value="1"/>
</dbReference>
<dbReference type="InterPro" id="IPR005074">
    <property type="entry name" value="Peptidase_C39"/>
</dbReference>
<evidence type="ECO:0000256" key="3">
    <source>
        <dbReference type="ARBA" id="ARBA00022475"/>
    </source>
</evidence>
<comment type="caution">
    <text evidence="13">The sequence shown here is derived from an EMBL/GenBank/DDBJ whole genome shotgun (WGS) entry which is preliminary data.</text>
</comment>
<feature type="transmembrane region" description="Helical" evidence="9">
    <location>
        <begin position="169"/>
        <end position="186"/>
    </location>
</feature>
<feature type="transmembrane region" description="Helical" evidence="9">
    <location>
        <begin position="280"/>
        <end position="305"/>
    </location>
</feature>
<dbReference type="OrthoDB" id="9787557at2"/>
<proteinExistence type="predicted"/>
<dbReference type="SUPFAM" id="SSF52540">
    <property type="entry name" value="P-loop containing nucleoside triphosphate hydrolases"/>
    <property type="match status" value="1"/>
</dbReference>
<keyword evidence="3" id="KW-1003">Cell membrane</keyword>
<evidence type="ECO:0000259" key="11">
    <source>
        <dbReference type="PROSITE" id="PS50929"/>
    </source>
</evidence>
<dbReference type="InterPro" id="IPR011527">
    <property type="entry name" value="ABC1_TM_dom"/>
</dbReference>
<evidence type="ECO:0000256" key="7">
    <source>
        <dbReference type="ARBA" id="ARBA00022989"/>
    </source>
</evidence>
<dbReference type="GO" id="GO:0016887">
    <property type="term" value="F:ATP hydrolysis activity"/>
    <property type="evidence" value="ECO:0007669"/>
    <property type="project" value="InterPro"/>
</dbReference>
<dbReference type="Pfam" id="PF00664">
    <property type="entry name" value="ABC_membrane"/>
    <property type="match status" value="1"/>
</dbReference>
<evidence type="ECO:0000256" key="5">
    <source>
        <dbReference type="ARBA" id="ARBA00022741"/>
    </source>
</evidence>
<dbReference type="Gene3D" id="1.20.1560.10">
    <property type="entry name" value="ABC transporter type 1, transmembrane domain"/>
    <property type="match status" value="1"/>
</dbReference>
<dbReference type="InParanoid" id="A0A3M0CKU7"/>
<keyword evidence="14" id="KW-1185">Reference proteome</keyword>
<dbReference type="GO" id="GO:0034040">
    <property type="term" value="F:ATPase-coupled lipid transmembrane transporter activity"/>
    <property type="evidence" value="ECO:0007669"/>
    <property type="project" value="TreeGrafter"/>
</dbReference>
<gene>
    <name evidence="13" type="ORF">BXY39_1657</name>
</gene>